<keyword evidence="4" id="KW-0808">Transferase</keyword>
<feature type="domain" description="PAS" evidence="8">
    <location>
        <begin position="58"/>
        <end position="128"/>
    </location>
</feature>
<evidence type="ECO:0000313" key="10">
    <source>
        <dbReference type="EMBL" id="MFD2247368.1"/>
    </source>
</evidence>
<dbReference type="Gene3D" id="3.30.565.10">
    <property type="entry name" value="Histidine kinase-like ATPase, C-terminal domain"/>
    <property type="match status" value="1"/>
</dbReference>
<dbReference type="InterPro" id="IPR052162">
    <property type="entry name" value="Sensor_kinase/Photoreceptor"/>
</dbReference>
<dbReference type="EMBL" id="JBHUIM010000002">
    <property type="protein sequence ID" value="MFD2247368.1"/>
    <property type="molecule type" value="Genomic_DNA"/>
</dbReference>
<dbReference type="CDD" id="cd16917">
    <property type="entry name" value="HATPase_UhpB-NarQ-NarX-like"/>
    <property type="match status" value="1"/>
</dbReference>
<feature type="domain" description="Histidine kinase" evidence="7">
    <location>
        <begin position="869"/>
        <end position="1056"/>
    </location>
</feature>
<accession>A0ABW5D185</accession>
<keyword evidence="5" id="KW-0418">Kinase</keyword>
<evidence type="ECO:0000256" key="2">
    <source>
        <dbReference type="ARBA" id="ARBA00012438"/>
    </source>
</evidence>
<proteinExistence type="predicted"/>
<dbReference type="InterPro" id="IPR013655">
    <property type="entry name" value="PAS_fold_3"/>
</dbReference>
<dbReference type="SUPFAM" id="SSF55785">
    <property type="entry name" value="PYP-like sensor domain (PAS domain)"/>
    <property type="match status" value="6"/>
</dbReference>
<dbReference type="PANTHER" id="PTHR43304">
    <property type="entry name" value="PHYTOCHROME-LIKE PROTEIN CPH1"/>
    <property type="match status" value="1"/>
</dbReference>
<comment type="catalytic activity">
    <reaction evidence="1">
        <text>ATP + protein L-histidine = ADP + protein N-phospho-L-histidine.</text>
        <dbReference type="EC" id="2.7.13.3"/>
    </reaction>
</comment>
<dbReference type="Pfam" id="PF08448">
    <property type="entry name" value="PAS_4"/>
    <property type="match status" value="2"/>
</dbReference>
<feature type="domain" description="PAC" evidence="9">
    <location>
        <begin position="667"/>
        <end position="719"/>
    </location>
</feature>
<dbReference type="Proteomes" id="UP001597374">
    <property type="component" value="Unassembled WGS sequence"/>
</dbReference>
<feature type="domain" description="PAS" evidence="8">
    <location>
        <begin position="346"/>
        <end position="417"/>
    </location>
</feature>
<evidence type="ECO:0000259" key="7">
    <source>
        <dbReference type="PROSITE" id="PS50109"/>
    </source>
</evidence>
<comment type="caution">
    <text evidence="10">The sequence shown here is derived from an EMBL/GenBank/DDBJ whole genome shotgun (WGS) entry which is preliminary data.</text>
</comment>
<name>A0ABW5D185_9BACT</name>
<dbReference type="Pfam" id="PF02518">
    <property type="entry name" value="HATPase_c"/>
    <property type="match status" value="1"/>
</dbReference>
<gene>
    <name evidence="10" type="ORF">ACFSKP_13965</name>
</gene>
<dbReference type="RefSeq" id="WP_250430300.1">
    <property type="nucleotide sequence ID" value="NZ_JALPRR010000003.1"/>
</dbReference>
<feature type="coiled-coil region" evidence="6">
    <location>
        <begin position="842"/>
        <end position="902"/>
    </location>
</feature>
<dbReference type="CDD" id="cd00130">
    <property type="entry name" value="PAS"/>
    <property type="match status" value="4"/>
</dbReference>
<dbReference type="Gene3D" id="1.20.5.1930">
    <property type="match status" value="1"/>
</dbReference>
<dbReference type="NCBIfam" id="TIGR00229">
    <property type="entry name" value="sensory_box"/>
    <property type="match status" value="5"/>
</dbReference>
<dbReference type="EC" id="2.7.13.3" evidence="2"/>
<sequence length="1081" mass="123416">MKKGSISDNQAAALHPNPLVNLNTLSSSEMRTLLLEMQKRQVALVEQCDQLTKAEKEVRDKYTRILDFTPIGLALLDQHSIVLEANPSFCNLLQLNHEQVAGKSFSALVAEDQKEIYETFCRKLLRSRQKHSCNLLLQNGDGHQVEVQLQGKREVTANGGMQLRLAVSEAASNTKAGQAGIAQKLKASLKRSEMLLRETQAIAHVGSFEYDMEHDALEWSDEMYRVHGLEPGEIQPSLIYLIKHTFVDDQVLVRDTLYRAFRSKIPFSITRRFLRPDGALSYIHVTGRFYQAGSNVKLIGTAQDITTTKKIEAEIKQKNEELVLANRKLRNEIEGRQQVEQALMESEEKWRTLVENTPDVIARFDSDLRHVFVNSAVEHETGLKPELCIGKTHQEMNINPEFYEPYLNMIKEVFRTGQQTQAYTFFDTRAGRKYYYSITVPEFGPERKVKTVLSISRDVTEAKQKENLLSGVLNSSIHGIAALRAIRDAQHRITDFEWVLVNKPAEAILQRNAKQLAGKTLLDVLPSHKESGLFDSFVNTINTGETFSRIIYYDYDHLKAWYQIVAVKLEDGLVVTFADINDLKITEEKLRKREAELMEAQEVGHLGSWSYNLKKNKFSCSKELERILGVPRNSINSLNSFIEHIHPQDRTPMQDLISKAIIELQPFAREYRFVRPDGTIRWISGRGKIMRDQAGIPIRLASSGQDVTELKQAERLVKQQKELNESIIEHIVDGISAFDMEGTYNCWNRALGDYTGLKRQDVIGRKIFDIFPYIRNNEVGQKFRDVLQGKRGEIKKAPFLVRNGFYEAHFVPTYDSDHQQTGGLCIIHDITESIKLKEVSIAQELTKQREVSNAVLEAQEEERKRIAELLHHGLEQLLFGIKLHLEQLATVKSEKIKQLEEQEISRLVHAAIREARALSFELIPRILEDFGLEIALKELCRRLSGPRLQLKLKRYCCTKELESSFEIAVYRILQELVNNVARKAHATEGSIEVQCIQNQIRLEVSDNSMGVWSDGDAVYEGIGLASIENRLKLLDGKMTVDFSNGTSIKITIPLRGDRQKKRVIRKRRFTGNQESITPEGE</sequence>
<dbReference type="InterPro" id="IPR005467">
    <property type="entry name" value="His_kinase_dom"/>
</dbReference>
<dbReference type="InterPro" id="IPR013656">
    <property type="entry name" value="PAS_4"/>
</dbReference>
<evidence type="ECO:0000256" key="6">
    <source>
        <dbReference type="SAM" id="Coils"/>
    </source>
</evidence>
<evidence type="ECO:0000256" key="5">
    <source>
        <dbReference type="ARBA" id="ARBA00022777"/>
    </source>
</evidence>
<dbReference type="InterPro" id="IPR036890">
    <property type="entry name" value="HATPase_C_sf"/>
</dbReference>
<dbReference type="Gene3D" id="2.10.70.100">
    <property type="match status" value="2"/>
</dbReference>
<organism evidence="10 11">
    <name type="scientific">Pontibacter ruber</name>
    <dbReference type="NCBI Taxonomy" id="1343895"/>
    <lineage>
        <taxon>Bacteria</taxon>
        <taxon>Pseudomonadati</taxon>
        <taxon>Bacteroidota</taxon>
        <taxon>Cytophagia</taxon>
        <taxon>Cytophagales</taxon>
        <taxon>Hymenobacteraceae</taxon>
        <taxon>Pontibacter</taxon>
    </lineage>
</organism>
<keyword evidence="6" id="KW-0175">Coiled coil</keyword>
<dbReference type="InterPro" id="IPR000700">
    <property type="entry name" value="PAS-assoc_C"/>
</dbReference>
<feature type="coiled-coil region" evidence="6">
    <location>
        <begin position="308"/>
        <end position="349"/>
    </location>
</feature>
<keyword evidence="11" id="KW-1185">Reference proteome</keyword>
<evidence type="ECO:0000313" key="11">
    <source>
        <dbReference type="Proteomes" id="UP001597374"/>
    </source>
</evidence>
<dbReference type="InterPro" id="IPR000014">
    <property type="entry name" value="PAS"/>
</dbReference>
<dbReference type="Pfam" id="PF08447">
    <property type="entry name" value="PAS_3"/>
    <property type="match status" value="2"/>
</dbReference>
<evidence type="ECO:0000259" key="9">
    <source>
        <dbReference type="PROSITE" id="PS50113"/>
    </source>
</evidence>
<evidence type="ECO:0000259" key="8">
    <source>
        <dbReference type="PROSITE" id="PS50112"/>
    </source>
</evidence>
<protein>
    <recommendedName>
        <fullName evidence="2">histidine kinase</fullName>
        <ecNumber evidence="2">2.7.13.3</ecNumber>
    </recommendedName>
</protein>
<dbReference type="Pfam" id="PF13426">
    <property type="entry name" value="PAS_9"/>
    <property type="match status" value="1"/>
</dbReference>
<dbReference type="PROSITE" id="PS50109">
    <property type="entry name" value="HIS_KIN"/>
    <property type="match status" value="1"/>
</dbReference>
<feature type="domain" description="PAS" evidence="8">
    <location>
        <begin position="720"/>
        <end position="790"/>
    </location>
</feature>
<evidence type="ECO:0000256" key="3">
    <source>
        <dbReference type="ARBA" id="ARBA00022553"/>
    </source>
</evidence>
<dbReference type="InterPro" id="IPR001610">
    <property type="entry name" value="PAC"/>
</dbReference>
<dbReference type="SUPFAM" id="SSF55874">
    <property type="entry name" value="ATPase domain of HSP90 chaperone/DNA topoisomerase II/histidine kinase"/>
    <property type="match status" value="1"/>
</dbReference>
<evidence type="ECO:0000256" key="1">
    <source>
        <dbReference type="ARBA" id="ARBA00000085"/>
    </source>
</evidence>
<dbReference type="Gene3D" id="3.30.450.20">
    <property type="entry name" value="PAS domain"/>
    <property type="match status" value="6"/>
</dbReference>
<dbReference type="PANTHER" id="PTHR43304:SF1">
    <property type="entry name" value="PAC DOMAIN-CONTAINING PROTEIN"/>
    <property type="match status" value="1"/>
</dbReference>
<dbReference type="InterPro" id="IPR035965">
    <property type="entry name" value="PAS-like_dom_sf"/>
</dbReference>
<reference evidence="11" key="1">
    <citation type="journal article" date="2019" name="Int. J. Syst. Evol. Microbiol.">
        <title>The Global Catalogue of Microorganisms (GCM) 10K type strain sequencing project: providing services to taxonomists for standard genome sequencing and annotation.</title>
        <authorList>
            <consortium name="The Broad Institute Genomics Platform"/>
            <consortium name="The Broad Institute Genome Sequencing Center for Infectious Disease"/>
            <person name="Wu L."/>
            <person name="Ma J."/>
        </authorList>
    </citation>
    <scope>NUCLEOTIDE SEQUENCE [LARGE SCALE GENOMIC DNA]</scope>
    <source>
        <strain evidence="11">CGMCC 4.1782</strain>
    </source>
</reference>
<dbReference type="PROSITE" id="PS50112">
    <property type="entry name" value="PAS"/>
    <property type="match status" value="3"/>
</dbReference>
<dbReference type="PROSITE" id="PS50113">
    <property type="entry name" value="PAC"/>
    <property type="match status" value="2"/>
</dbReference>
<keyword evidence="3" id="KW-0597">Phosphoprotein</keyword>
<evidence type="ECO:0000256" key="4">
    <source>
        <dbReference type="ARBA" id="ARBA00022679"/>
    </source>
</evidence>
<dbReference type="SMART" id="SM00086">
    <property type="entry name" value="PAC"/>
    <property type="match status" value="2"/>
</dbReference>
<feature type="domain" description="PAC" evidence="9">
    <location>
        <begin position="267"/>
        <end position="317"/>
    </location>
</feature>
<dbReference type="SMART" id="SM00091">
    <property type="entry name" value="PAS"/>
    <property type="match status" value="5"/>
</dbReference>
<dbReference type="InterPro" id="IPR003594">
    <property type="entry name" value="HATPase_dom"/>
</dbReference>